<keyword evidence="3" id="KW-1185">Reference proteome</keyword>
<dbReference type="InterPro" id="IPR052715">
    <property type="entry name" value="RAYT_transposase"/>
</dbReference>
<dbReference type="SUPFAM" id="SSF143422">
    <property type="entry name" value="Transposase IS200-like"/>
    <property type="match status" value="1"/>
</dbReference>
<dbReference type="PANTHER" id="PTHR36966:SF1">
    <property type="entry name" value="REP-ASSOCIATED TYROSINE TRANSPOSASE"/>
    <property type="match status" value="1"/>
</dbReference>
<dbReference type="OrthoDB" id="9788881at2"/>
<gene>
    <name evidence="2" type="ORF">SAMN05660236_0515</name>
</gene>
<name>A0A1T5IXB0_9BACT</name>
<dbReference type="RefSeq" id="WP_079685134.1">
    <property type="nucleotide sequence ID" value="NZ_FUZU01000001.1"/>
</dbReference>
<dbReference type="Proteomes" id="UP000190961">
    <property type="component" value="Unassembled WGS sequence"/>
</dbReference>
<dbReference type="InterPro" id="IPR002686">
    <property type="entry name" value="Transposase_17"/>
</dbReference>
<dbReference type="AlphaFoldDB" id="A0A1T5IXB0"/>
<dbReference type="GO" id="GO:0043565">
    <property type="term" value="F:sequence-specific DNA binding"/>
    <property type="evidence" value="ECO:0007669"/>
    <property type="project" value="TreeGrafter"/>
</dbReference>
<reference evidence="2 3" key="1">
    <citation type="submission" date="2017-02" db="EMBL/GenBank/DDBJ databases">
        <authorList>
            <person name="Peterson S.W."/>
        </authorList>
    </citation>
    <scope>NUCLEOTIDE SEQUENCE [LARGE SCALE GENOMIC DNA]</scope>
    <source>
        <strain evidence="2 3">DSM 25262</strain>
    </source>
</reference>
<evidence type="ECO:0000313" key="2">
    <source>
        <dbReference type="EMBL" id="SKC43849.1"/>
    </source>
</evidence>
<accession>A0A1T5IXB0</accession>
<dbReference type="GO" id="GO:0006313">
    <property type="term" value="P:DNA transposition"/>
    <property type="evidence" value="ECO:0007669"/>
    <property type="project" value="InterPro"/>
</dbReference>
<organism evidence="2 3">
    <name type="scientific">Ohtaekwangia koreensis</name>
    <dbReference type="NCBI Taxonomy" id="688867"/>
    <lineage>
        <taxon>Bacteria</taxon>
        <taxon>Pseudomonadati</taxon>
        <taxon>Bacteroidota</taxon>
        <taxon>Cytophagia</taxon>
        <taxon>Cytophagales</taxon>
        <taxon>Fulvivirgaceae</taxon>
        <taxon>Ohtaekwangia</taxon>
    </lineage>
</organism>
<sequence>MLHTLQTELHEVYFCTVTCYNWLPLFEEADAYASVYRWFNNLKHDGCLLLGYVIMPNHFHVLLFPTHSGTSLSKIIGNGKRFMAYSIVSGLKKQGKTAMLEILAKGVERAEQLKGKNHQVFKLSFDARKCYDEKMIEQKLEYIHHNPVRNKWNLANDFTEYQHSSARYYELGEVGDIAICHYKSVNG</sequence>
<dbReference type="EMBL" id="FUZU01000001">
    <property type="protein sequence ID" value="SKC43849.1"/>
    <property type="molecule type" value="Genomic_DNA"/>
</dbReference>
<dbReference type="PANTHER" id="PTHR36966">
    <property type="entry name" value="REP-ASSOCIATED TYROSINE TRANSPOSASE"/>
    <property type="match status" value="1"/>
</dbReference>
<dbReference type="InterPro" id="IPR036515">
    <property type="entry name" value="Transposase_17_sf"/>
</dbReference>
<feature type="domain" description="Transposase IS200-like" evidence="1">
    <location>
        <begin position="8"/>
        <end position="146"/>
    </location>
</feature>
<proteinExistence type="predicted"/>
<dbReference type="STRING" id="688867.SAMN05660236_0515"/>
<evidence type="ECO:0000313" key="3">
    <source>
        <dbReference type="Proteomes" id="UP000190961"/>
    </source>
</evidence>
<dbReference type="SMART" id="SM01321">
    <property type="entry name" value="Y1_Tnp"/>
    <property type="match status" value="1"/>
</dbReference>
<dbReference type="GO" id="GO:0004803">
    <property type="term" value="F:transposase activity"/>
    <property type="evidence" value="ECO:0007669"/>
    <property type="project" value="InterPro"/>
</dbReference>
<dbReference type="Gene3D" id="3.30.70.1290">
    <property type="entry name" value="Transposase IS200-like"/>
    <property type="match status" value="1"/>
</dbReference>
<evidence type="ECO:0000259" key="1">
    <source>
        <dbReference type="SMART" id="SM01321"/>
    </source>
</evidence>
<protein>
    <recommendedName>
        <fullName evidence="1">Transposase IS200-like domain-containing protein</fullName>
    </recommendedName>
</protein>